<dbReference type="Gene3D" id="3.40.50.2300">
    <property type="match status" value="1"/>
</dbReference>
<dbReference type="CDD" id="cd17624">
    <property type="entry name" value="REC_OmpR_PmrA-like"/>
    <property type="match status" value="1"/>
</dbReference>
<dbReference type="PROSITE" id="PS50110">
    <property type="entry name" value="RESPONSE_REGULATORY"/>
    <property type="match status" value="1"/>
</dbReference>
<dbReference type="InterPro" id="IPR001789">
    <property type="entry name" value="Sig_transdc_resp-reg_receiver"/>
</dbReference>
<feature type="DNA-binding region" description="OmpR/PhoB-type" evidence="9">
    <location>
        <begin position="140"/>
        <end position="234"/>
    </location>
</feature>
<keyword evidence="4" id="KW-0902">Two-component regulatory system</keyword>
<dbReference type="Gene3D" id="1.10.10.10">
    <property type="entry name" value="Winged helix-like DNA-binding domain superfamily/Winged helix DNA-binding domain"/>
    <property type="match status" value="1"/>
</dbReference>
<sequence length="240" mass="26521">MATGTATELHPPDISHVRILLVEDDPLLGDGIRAGLRQQAFQVDWVRDGEAAQRELRGQPYAAAILDLGLPRMDGIDVLRSVRSAGVKLPILVLTARDAVPDRIHGLDIGADDYVVKPIDLHELGARLRALVRRSHGRPCERLQAPDVVLDPASRLVYRAGVPVPMSPREFDLLHVLILNAGRVLSREQIEQHLYSWGQEVESNAVEVHVHRLRSKLGGELIRTVRGVGYVLLGENMSEP</sequence>
<comment type="subcellular location">
    <subcellularLocation>
        <location evidence="1">Cytoplasm</location>
    </subcellularLocation>
</comment>
<evidence type="ECO:0000313" key="12">
    <source>
        <dbReference type="EMBL" id="CAB3638185.1"/>
    </source>
</evidence>
<dbReference type="PANTHER" id="PTHR48111">
    <property type="entry name" value="REGULATOR OF RPOS"/>
    <property type="match status" value="1"/>
</dbReference>
<evidence type="ECO:0000256" key="5">
    <source>
        <dbReference type="ARBA" id="ARBA00023015"/>
    </source>
</evidence>
<dbReference type="SMART" id="SM00862">
    <property type="entry name" value="Trans_reg_C"/>
    <property type="match status" value="1"/>
</dbReference>
<name>A0A6J4ZNI2_9BURK</name>
<dbReference type="InterPro" id="IPR011006">
    <property type="entry name" value="CheY-like_superfamily"/>
</dbReference>
<evidence type="ECO:0000256" key="2">
    <source>
        <dbReference type="ARBA" id="ARBA00022490"/>
    </source>
</evidence>
<dbReference type="SUPFAM" id="SSF52172">
    <property type="entry name" value="CheY-like"/>
    <property type="match status" value="1"/>
</dbReference>
<dbReference type="Proteomes" id="UP000494249">
    <property type="component" value="Unassembled WGS sequence"/>
</dbReference>
<evidence type="ECO:0000256" key="8">
    <source>
        <dbReference type="PROSITE-ProRule" id="PRU00169"/>
    </source>
</evidence>
<evidence type="ECO:0000313" key="13">
    <source>
        <dbReference type="Proteomes" id="UP000494249"/>
    </source>
</evidence>
<dbReference type="GO" id="GO:0000156">
    <property type="term" value="F:phosphorelay response regulator activity"/>
    <property type="evidence" value="ECO:0007669"/>
    <property type="project" value="TreeGrafter"/>
</dbReference>
<dbReference type="CDD" id="cd00383">
    <property type="entry name" value="trans_reg_C"/>
    <property type="match status" value="1"/>
</dbReference>
<dbReference type="FunFam" id="3.40.50.2300:FF:000002">
    <property type="entry name" value="DNA-binding response regulator PhoP"/>
    <property type="match status" value="1"/>
</dbReference>
<keyword evidence="5" id="KW-0805">Transcription regulation</keyword>
<reference evidence="12 13" key="1">
    <citation type="submission" date="2020-04" db="EMBL/GenBank/DDBJ databases">
        <authorList>
            <person name="De Canck E."/>
        </authorList>
    </citation>
    <scope>NUCLEOTIDE SEQUENCE [LARGE SCALE GENOMIC DNA]</scope>
    <source>
        <strain evidence="12 13">LMG 22037</strain>
    </source>
</reference>
<evidence type="ECO:0000259" key="11">
    <source>
        <dbReference type="PROSITE" id="PS51755"/>
    </source>
</evidence>
<dbReference type="AlphaFoldDB" id="A0A6J4ZNI2"/>
<evidence type="ECO:0000256" key="1">
    <source>
        <dbReference type="ARBA" id="ARBA00004496"/>
    </source>
</evidence>
<keyword evidence="2" id="KW-0963">Cytoplasm</keyword>
<dbReference type="InterPro" id="IPR039420">
    <property type="entry name" value="WalR-like"/>
</dbReference>
<dbReference type="Pfam" id="PF00486">
    <property type="entry name" value="Trans_reg_C"/>
    <property type="match status" value="1"/>
</dbReference>
<gene>
    <name evidence="12" type="primary">qseB_1</name>
    <name evidence="12" type="ORF">LMG22037_00044</name>
</gene>
<dbReference type="GO" id="GO:0005829">
    <property type="term" value="C:cytosol"/>
    <property type="evidence" value="ECO:0007669"/>
    <property type="project" value="TreeGrafter"/>
</dbReference>
<protein>
    <submittedName>
        <fullName evidence="12">Transcriptional regulatory protein QseB</fullName>
    </submittedName>
</protein>
<organism evidence="12 13">
    <name type="scientific">Paraburkholderia phenoliruptrix</name>
    <dbReference type="NCBI Taxonomy" id="252970"/>
    <lineage>
        <taxon>Bacteria</taxon>
        <taxon>Pseudomonadati</taxon>
        <taxon>Pseudomonadota</taxon>
        <taxon>Betaproteobacteria</taxon>
        <taxon>Burkholderiales</taxon>
        <taxon>Burkholderiaceae</taxon>
        <taxon>Paraburkholderia</taxon>
    </lineage>
</organism>
<evidence type="ECO:0000256" key="7">
    <source>
        <dbReference type="ARBA" id="ARBA00023163"/>
    </source>
</evidence>
<dbReference type="SMART" id="SM00448">
    <property type="entry name" value="REC"/>
    <property type="match status" value="1"/>
</dbReference>
<evidence type="ECO:0000256" key="6">
    <source>
        <dbReference type="ARBA" id="ARBA00023125"/>
    </source>
</evidence>
<feature type="domain" description="Response regulatory" evidence="10">
    <location>
        <begin position="18"/>
        <end position="132"/>
    </location>
</feature>
<feature type="modified residue" description="4-aspartylphosphate" evidence="8">
    <location>
        <position position="67"/>
    </location>
</feature>
<evidence type="ECO:0000259" key="10">
    <source>
        <dbReference type="PROSITE" id="PS50110"/>
    </source>
</evidence>
<dbReference type="InterPro" id="IPR001867">
    <property type="entry name" value="OmpR/PhoB-type_DNA-bd"/>
</dbReference>
<accession>A0A6J4ZNI2</accession>
<dbReference type="GO" id="GO:0000976">
    <property type="term" value="F:transcription cis-regulatory region binding"/>
    <property type="evidence" value="ECO:0007669"/>
    <property type="project" value="TreeGrafter"/>
</dbReference>
<dbReference type="Pfam" id="PF00072">
    <property type="entry name" value="Response_reg"/>
    <property type="match status" value="1"/>
</dbReference>
<proteinExistence type="predicted"/>
<keyword evidence="7" id="KW-0804">Transcription</keyword>
<evidence type="ECO:0000256" key="4">
    <source>
        <dbReference type="ARBA" id="ARBA00023012"/>
    </source>
</evidence>
<evidence type="ECO:0000256" key="3">
    <source>
        <dbReference type="ARBA" id="ARBA00022553"/>
    </source>
</evidence>
<dbReference type="GO" id="GO:0006355">
    <property type="term" value="P:regulation of DNA-templated transcription"/>
    <property type="evidence" value="ECO:0007669"/>
    <property type="project" value="InterPro"/>
</dbReference>
<dbReference type="GO" id="GO:0032993">
    <property type="term" value="C:protein-DNA complex"/>
    <property type="evidence" value="ECO:0007669"/>
    <property type="project" value="TreeGrafter"/>
</dbReference>
<dbReference type="PANTHER" id="PTHR48111:SF35">
    <property type="entry name" value="TRANSCRIPTIONAL REGULATORY PROTEIN QSEB"/>
    <property type="match status" value="1"/>
</dbReference>
<feature type="domain" description="OmpR/PhoB-type" evidence="11">
    <location>
        <begin position="140"/>
        <end position="234"/>
    </location>
</feature>
<evidence type="ECO:0000256" key="9">
    <source>
        <dbReference type="PROSITE-ProRule" id="PRU01091"/>
    </source>
</evidence>
<keyword evidence="3 8" id="KW-0597">Phosphoprotein</keyword>
<keyword evidence="6 9" id="KW-0238">DNA-binding</keyword>
<dbReference type="InterPro" id="IPR036388">
    <property type="entry name" value="WH-like_DNA-bd_sf"/>
</dbReference>
<dbReference type="Gene3D" id="6.10.250.690">
    <property type="match status" value="1"/>
</dbReference>
<dbReference type="EMBL" id="CADIKB010000001">
    <property type="protein sequence ID" value="CAB3638185.1"/>
    <property type="molecule type" value="Genomic_DNA"/>
</dbReference>
<dbReference type="PROSITE" id="PS51755">
    <property type="entry name" value="OMPR_PHOB"/>
    <property type="match status" value="1"/>
</dbReference>